<keyword evidence="2" id="KW-0808">Transferase</keyword>
<sequence length="340" mass="38326">MRPDISIVIPIYRPTCSAFANCLDSISRQIRPNYSIEVVLAFDGPPSSELEQVALRYSSSLIIKELRLIHKGVSSARNKGLAAANGSWVMFVDADDSLPDGACVALLNAGRSKSADIVFGDFTVEYPSGLTEYKKGFPAGISSLDPCVAMHQVLIPDKSMGLVWGKIFSSNLLKSEHLEFDPALAVGEDTLFVFNAVAKARTIGYCSKPVYNYRRGEGSAVTKFREDYPDRIVRSMNSMKTAIQTLGDDSWWVDFNSYVLFHLLLINVHYIFNPNSGWVERQRRKEFFRILSLDIFDSALKDYRKSDFPITKLITLKMLRSRLYFACRIICAIRNWQLKG</sequence>
<name>A0A943GPG6_9ACTN</name>
<dbReference type="EMBL" id="JAGZJA010000002">
    <property type="protein sequence ID" value="MBS5146501.1"/>
    <property type="molecule type" value="Genomic_DNA"/>
</dbReference>
<proteinExistence type="predicted"/>
<dbReference type="Proteomes" id="UP000738879">
    <property type="component" value="Unassembled WGS sequence"/>
</dbReference>
<dbReference type="PANTHER" id="PTHR22916">
    <property type="entry name" value="GLYCOSYLTRANSFERASE"/>
    <property type="match status" value="1"/>
</dbReference>
<dbReference type="InterPro" id="IPR029044">
    <property type="entry name" value="Nucleotide-diphossugar_trans"/>
</dbReference>
<dbReference type="CDD" id="cd00761">
    <property type="entry name" value="Glyco_tranf_GTA_type"/>
    <property type="match status" value="1"/>
</dbReference>
<dbReference type="GO" id="GO:0016757">
    <property type="term" value="F:glycosyltransferase activity"/>
    <property type="evidence" value="ECO:0007669"/>
    <property type="project" value="UniProtKB-KW"/>
</dbReference>
<evidence type="ECO:0000259" key="3">
    <source>
        <dbReference type="Pfam" id="PF00535"/>
    </source>
</evidence>
<keyword evidence="1" id="KW-0328">Glycosyltransferase</keyword>
<dbReference type="InterPro" id="IPR001173">
    <property type="entry name" value="Glyco_trans_2-like"/>
</dbReference>
<accession>A0A943GPG6</accession>
<gene>
    <name evidence="4" type="ORF">KHY67_02175</name>
</gene>
<dbReference type="SUPFAM" id="SSF53448">
    <property type="entry name" value="Nucleotide-diphospho-sugar transferases"/>
    <property type="match status" value="1"/>
</dbReference>
<organism evidence="4 5">
    <name type="scientific">Collinsella intestinalis</name>
    <dbReference type="NCBI Taxonomy" id="147207"/>
    <lineage>
        <taxon>Bacteria</taxon>
        <taxon>Bacillati</taxon>
        <taxon>Actinomycetota</taxon>
        <taxon>Coriobacteriia</taxon>
        <taxon>Coriobacteriales</taxon>
        <taxon>Coriobacteriaceae</taxon>
        <taxon>Collinsella</taxon>
    </lineage>
</organism>
<dbReference type="Gene3D" id="3.90.550.10">
    <property type="entry name" value="Spore Coat Polysaccharide Biosynthesis Protein SpsA, Chain A"/>
    <property type="match status" value="1"/>
</dbReference>
<evidence type="ECO:0000256" key="1">
    <source>
        <dbReference type="ARBA" id="ARBA00022676"/>
    </source>
</evidence>
<dbReference type="RefSeq" id="WP_278541014.1">
    <property type="nucleotide sequence ID" value="NZ_CAJLDC010000004.1"/>
</dbReference>
<comment type="caution">
    <text evidence="4">The sequence shown here is derived from an EMBL/GenBank/DDBJ whole genome shotgun (WGS) entry which is preliminary data.</text>
</comment>
<dbReference type="Pfam" id="PF00535">
    <property type="entry name" value="Glycos_transf_2"/>
    <property type="match status" value="1"/>
</dbReference>
<dbReference type="PANTHER" id="PTHR22916:SF51">
    <property type="entry name" value="GLYCOSYLTRANSFERASE EPSH-RELATED"/>
    <property type="match status" value="1"/>
</dbReference>
<feature type="domain" description="Glycosyltransferase 2-like" evidence="3">
    <location>
        <begin position="6"/>
        <end position="131"/>
    </location>
</feature>
<evidence type="ECO:0000313" key="5">
    <source>
        <dbReference type="Proteomes" id="UP000738879"/>
    </source>
</evidence>
<protein>
    <submittedName>
        <fullName evidence="4">Glycosyltransferase family 2 protein</fullName>
    </submittedName>
</protein>
<evidence type="ECO:0000313" key="4">
    <source>
        <dbReference type="EMBL" id="MBS5146501.1"/>
    </source>
</evidence>
<reference evidence="4" key="1">
    <citation type="submission" date="2021-02" db="EMBL/GenBank/DDBJ databases">
        <title>Infant gut strain persistence is associated with maternal origin, phylogeny, and functional potential including surface adhesion and iron acquisition.</title>
        <authorList>
            <person name="Lou Y.C."/>
        </authorList>
    </citation>
    <scope>NUCLEOTIDE SEQUENCE</scope>
    <source>
        <strain evidence="4">L3_128_245G1_dasL3_128_245G1_concoct_49</strain>
    </source>
</reference>
<dbReference type="AlphaFoldDB" id="A0A943GPG6"/>
<evidence type="ECO:0000256" key="2">
    <source>
        <dbReference type="ARBA" id="ARBA00022679"/>
    </source>
</evidence>